<reference evidence="1" key="1">
    <citation type="submission" date="2018-12" db="EMBL/GenBank/DDBJ databases">
        <authorList>
            <person name="Sun L."/>
            <person name="Chen Z."/>
        </authorList>
    </citation>
    <scope>NUCLEOTIDE SEQUENCE [LARGE SCALE GENOMIC DNA]</scope>
    <source>
        <strain evidence="1">3-2-2</strain>
    </source>
</reference>
<evidence type="ECO:0000313" key="1">
    <source>
        <dbReference type="EMBL" id="RST77083.1"/>
    </source>
</evidence>
<dbReference type="AlphaFoldDB" id="A0A429Y6S5"/>
<protein>
    <submittedName>
        <fullName evidence="1">Uncharacterized protein</fullName>
    </submittedName>
</protein>
<dbReference type="Gene3D" id="3.30.360.40">
    <property type="entry name" value="YwmB-like"/>
    <property type="match status" value="1"/>
</dbReference>
<evidence type="ECO:0000313" key="2">
    <source>
        <dbReference type="Proteomes" id="UP000287156"/>
    </source>
</evidence>
<dbReference type="InterPro" id="IPR036209">
    <property type="entry name" value="YwmB-like_sf"/>
</dbReference>
<dbReference type="InterPro" id="IPR014794">
    <property type="entry name" value="DUF1779"/>
</dbReference>
<name>A0A429Y6S5_9BACI</name>
<dbReference type="EMBL" id="QYTV02000001">
    <property type="protein sequence ID" value="RST77083.1"/>
    <property type="molecule type" value="Genomic_DNA"/>
</dbReference>
<dbReference type="Gene3D" id="3.30.2030.10">
    <property type="entry name" value="YwmB-like"/>
    <property type="match status" value="1"/>
</dbReference>
<proteinExistence type="predicted"/>
<keyword evidence="2" id="KW-1185">Reference proteome</keyword>
<dbReference type="Proteomes" id="UP000287156">
    <property type="component" value="Unassembled WGS sequence"/>
</dbReference>
<dbReference type="SUPFAM" id="SSF143842">
    <property type="entry name" value="YwmB-like"/>
    <property type="match status" value="1"/>
</dbReference>
<gene>
    <name evidence="1" type="ORF">D4T97_000870</name>
</gene>
<accession>A0A429Y6S5</accession>
<dbReference type="RefSeq" id="WP_126046737.1">
    <property type="nucleotide sequence ID" value="NZ_QYTV02000001.1"/>
</dbReference>
<sequence>MKGCCREYFILLLLLTSLIVFFSGNNTSVAEKSELDIEKLVHAVQKQQGSIIEWSLYTRELAEQPSQELSVTRLKRVFPEWDWSLSRKEGKETVTGINYNGKIEEKIVAVTTDNGNKDNLISYVSYELKGTTWNHRISKSTETLFQSRTELIFKQKPVVFSCIKGIFNDDEFGQTIVSGLLSSLLAKEKEALREEDFSSISAYSSLFTQSLSLPGKEMNLQIGLRKNKAGNGTYFTVGTPILTNEY</sequence>
<dbReference type="Pfam" id="PF08680">
    <property type="entry name" value="DUF1779"/>
    <property type="match status" value="1"/>
</dbReference>
<organism evidence="1 2">
    <name type="scientific">Siminovitchia acidinfaciens</name>
    <dbReference type="NCBI Taxonomy" id="2321395"/>
    <lineage>
        <taxon>Bacteria</taxon>
        <taxon>Bacillati</taxon>
        <taxon>Bacillota</taxon>
        <taxon>Bacilli</taxon>
        <taxon>Bacillales</taxon>
        <taxon>Bacillaceae</taxon>
        <taxon>Siminovitchia</taxon>
    </lineage>
</organism>
<comment type="caution">
    <text evidence="1">The sequence shown here is derived from an EMBL/GenBank/DDBJ whole genome shotgun (WGS) entry which is preliminary data.</text>
</comment>
<dbReference type="OrthoDB" id="2374820at2"/>